<evidence type="ECO:0000256" key="2">
    <source>
        <dbReference type="ARBA" id="ARBA00023125"/>
    </source>
</evidence>
<proteinExistence type="predicted"/>
<feature type="domain" description="HTH araC/xylS-type" evidence="4">
    <location>
        <begin position="183"/>
        <end position="281"/>
    </location>
</feature>
<keyword evidence="6" id="KW-1185">Reference proteome</keyword>
<evidence type="ECO:0000256" key="3">
    <source>
        <dbReference type="ARBA" id="ARBA00023163"/>
    </source>
</evidence>
<reference evidence="5" key="1">
    <citation type="submission" date="2022-07" db="EMBL/GenBank/DDBJ databases">
        <title>Arcobacter roscoffensis sp. nov., a marine bacterium isolated from coastal seawater collected from Roscoff, France.</title>
        <authorList>
            <person name="Pascual J."/>
            <person name="Lepeaux C."/>
            <person name="Methner A."/>
            <person name="Overmann J."/>
        </authorList>
    </citation>
    <scope>NUCLEOTIDE SEQUENCE</scope>
    <source>
        <strain evidence="5">ARW1-2F2</strain>
    </source>
</reference>
<dbReference type="PANTHER" id="PTHR43280:SF32">
    <property type="entry name" value="TRANSCRIPTIONAL REGULATORY PROTEIN"/>
    <property type="match status" value="1"/>
</dbReference>
<dbReference type="InterPro" id="IPR003313">
    <property type="entry name" value="AraC-bd"/>
</dbReference>
<dbReference type="RefSeq" id="WP_254576696.1">
    <property type="nucleotide sequence ID" value="NZ_CP100595.1"/>
</dbReference>
<dbReference type="Gene3D" id="1.10.10.60">
    <property type="entry name" value="Homeodomain-like"/>
    <property type="match status" value="1"/>
</dbReference>
<organism evidence="5 6">
    <name type="scientific">Arcobacter roscoffensis</name>
    <dbReference type="NCBI Taxonomy" id="2961520"/>
    <lineage>
        <taxon>Bacteria</taxon>
        <taxon>Pseudomonadati</taxon>
        <taxon>Campylobacterota</taxon>
        <taxon>Epsilonproteobacteria</taxon>
        <taxon>Campylobacterales</taxon>
        <taxon>Arcobacteraceae</taxon>
        <taxon>Arcobacter</taxon>
    </lineage>
</organism>
<evidence type="ECO:0000313" key="6">
    <source>
        <dbReference type="Proteomes" id="UP001060012"/>
    </source>
</evidence>
<dbReference type="Pfam" id="PF02311">
    <property type="entry name" value="AraC_binding"/>
    <property type="match status" value="1"/>
</dbReference>
<dbReference type="PANTHER" id="PTHR43280">
    <property type="entry name" value="ARAC-FAMILY TRANSCRIPTIONAL REGULATOR"/>
    <property type="match status" value="1"/>
</dbReference>
<dbReference type="InterPro" id="IPR009057">
    <property type="entry name" value="Homeodomain-like_sf"/>
</dbReference>
<name>A0ABY5E3T0_9BACT</name>
<keyword evidence="1" id="KW-0805">Transcription regulation</keyword>
<dbReference type="Pfam" id="PF12833">
    <property type="entry name" value="HTH_18"/>
    <property type="match status" value="1"/>
</dbReference>
<evidence type="ECO:0000256" key="1">
    <source>
        <dbReference type="ARBA" id="ARBA00023015"/>
    </source>
</evidence>
<dbReference type="InterPro" id="IPR037923">
    <property type="entry name" value="HTH-like"/>
</dbReference>
<keyword evidence="3" id="KW-0804">Transcription</keyword>
<accession>A0ABY5E3T0</accession>
<dbReference type="SUPFAM" id="SSF51215">
    <property type="entry name" value="Regulatory protein AraC"/>
    <property type="match status" value="1"/>
</dbReference>
<sequence>MEELLEVEFLDSLKDYGFEIASFNELFKNIDLNTHFMTKPHRIKFYHILYFTKSNDYHFIDFKNYKIEDNTLLFLSKDQVHSFSKTANYEGYVILLTDEFLKRNLLNLEKSMFNILLKPSILAKASSKYKFLFEELYKDYKNNSLYKEKLNSSLFNYIILKAQEDISKQNLANINEKYTLIYNKFKNHLYNNYNKNRSVNFYSDLLKITPKHLNVICKEHSKLNTKQIIDNYIILEAKRRLISTNKAIKEISYELGFIETTNFVKYFKKHTNISPSVFRQSHSI</sequence>
<evidence type="ECO:0000259" key="4">
    <source>
        <dbReference type="PROSITE" id="PS01124"/>
    </source>
</evidence>
<protein>
    <submittedName>
        <fullName evidence="5">AraC family transcriptional regulator</fullName>
    </submittedName>
</protein>
<gene>
    <name evidence="5" type="ORF">NJU99_00040</name>
</gene>
<evidence type="ECO:0000313" key="5">
    <source>
        <dbReference type="EMBL" id="UTJ06517.1"/>
    </source>
</evidence>
<dbReference type="PROSITE" id="PS01124">
    <property type="entry name" value="HTH_ARAC_FAMILY_2"/>
    <property type="match status" value="1"/>
</dbReference>
<dbReference type="InterPro" id="IPR018060">
    <property type="entry name" value="HTH_AraC"/>
</dbReference>
<dbReference type="EMBL" id="CP100595">
    <property type="protein sequence ID" value="UTJ06517.1"/>
    <property type="molecule type" value="Genomic_DNA"/>
</dbReference>
<dbReference type="SUPFAM" id="SSF46689">
    <property type="entry name" value="Homeodomain-like"/>
    <property type="match status" value="1"/>
</dbReference>
<dbReference type="SMART" id="SM00342">
    <property type="entry name" value="HTH_ARAC"/>
    <property type="match status" value="1"/>
</dbReference>
<dbReference type="Proteomes" id="UP001060012">
    <property type="component" value="Chromosome"/>
</dbReference>
<keyword evidence="2" id="KW-0238">DNA-binding</keyword>